<sequence length="304" mass="34272">MNNLSVSNGSSSRTLSPMFFNNCGVLGRNQTVTLTHLSDADRIALQGVTLSAMALKESLVKKRKAQSVAKNPDRKPRSGKQTPNLYIDLFRRLNSYGNMPSGMEDLFMAAIRQHTTNSHHNAYVVFNLMKSLTVISTEAVYVMLNQRRVDTEMIGEQYANELANVCRNVGKVFDSYSAIINRYIKETEQADCLDFEKFDFVSDAKGYEQDRLGSVQTEERLREKLTRAGLDDEQVQDYISGKQPAFNSRNLRVSNGGRVTVHSGSYYNELDYRGDSGQLSFQGLEWLCDLSCYVDVETGEMVGW</sequence>
<dbReference type="EMBL" id="BX950851">
    <property type="protein sequence ID" value="CAG75406.1"/>
    <property type="molecule type" value="Genomic_DNA"/>
</dbReference>
<protein>
    <submittedName>
        <fullName evidence="2">Uncharacterized protein</fullName>
    </submittedName>
</protein>
<evidence type="ECO:0000313" key="3">
    <source>
        <dbReference type="Proteomes" id="UP000007966"/>
    </source>
</evidence>
<gene>
    <name evidence="2" type="ordered locus">ECA2506</name>
</gene>
<dbReference type="PATRIC" id="fig|218491.5.peg.2537"/>
<accession>Q6D487</accession>
<name>Q6D487_PECAS</name>
<organism evidence="2 3">
    <name type="scientific">Pectobacterium atrosepticum (strain SCRI 1043 / ATCC BAA-672)</name>
    <name type="common">Erwinia carotovora subsp. atroseptica</name>
    <dbReference type="NCBI Taxonomy" id="218491"/>
    <lineage>
        <taxon>Bacteria</taxon>
        <taxon>Pseudomonadati</taxon>
        <taxon>Pseudomonadota</taxon>
        <taxon>Gammaproteobacteria</taxon>
        <taxon>Enterobacterales</taxon>
        <taxon>Pectobacteriaceae</taxon>
        <taxon>Pectobacterium</taxon>
    </lineage>
</organism>
<dbReference type="RefSeq" id="WP_011094052.1">
    <property type="nucleotide sequence ID" value="NC_004547.2"/>
</dbReference>
<dbReference type="OrthoDB" id="9906528at2"/>
<evidence type="ECO:0000313" key="2">
    <source>
        <dbReference type="EMBL" id="CAG75406.1"/>
    </source>
</evidence>
<dbReference type="Proteomes" id="UP000007966">
    <property type="component" value="Chromosome"/>
</dbReference>
<dbReference type="HOGENOM" id="CLU_914817_0_0_6"/>
<feature type="region of interest" description="Disordered" evidence="1">
    <location>
        <begin position="63"/>
        <end position="82"/>
    </location>
</feature>
<dbReference type="KEGG" id="eca:ECA2506"/>
<evidence type="ECO:0000256" key="1">
    <source>
        <dbReference type="SAM" id="MobiDB-lite"/>
    </source>
</evidence>
<keyword evidence="3" id="KW-1185">Reference proteome</keyword>
<reference evidence="2" key="1">
    <citation type="submission" date="2004-02" db="EMBL/GenBank/DDBJ databases">
        <title>The genome sequence of the enterobacterial phytopathogen Erwinia carotovora subsp. atroseptica SCRI1043 and functional genomic identification of novel virulence factors.</title>
        <authorList>
            <person name="Bell K.S."/>
            <person name="Sebaihia M."/>
            <person name="Pritchard L."/>
            <person name="Holden M."/>
            <person name="Hyman L.J."/>
            <person name="Holeva M.C."/>
            <person name="Thomson N.R."/>
            <person name="Bentley S.D."/>
            <person name="Churcher C."/>
            <person name="Mungall K."/>
            <person name="Atkin R."/>
            <person name="Bason N."/>
            <person name="Brooks K."/>
            <person name="Chillingworth T."/>
            <person name="Clark K."/>
            <person name="Doggett J."/>
            <person name="Fraser A."/>
            <person name="Hance Z."/>
            <person name="Hauser H."/>
            <person name="Jagels K."/>
            <person name="Moule S."/>
            <person name="Norbertczak H."/>
            <person name="Ormond D."/>
            <person name="Price C."/>
            <person name="Quail M.A."/>
            <person name="Sanders M."/>
            <person name="Walker D."/>
            <person name="Whitehead S."/>
            <person name="Salmond G.P.C."/>
            <person name="Birch P.R.J."/>
            <person name="Barrell B.G."/>
            <person name="Parkhill J."/>
            <person name="Toth I.K."/>
        </authorList>
    </citation>
    <scope>NUCLEOTIDE SEQUENCE</scope>
    <source>
        <strain evidence="2">SCRI1043</strain>
    </source>
</reference>
<dbReference type="AlphaFoldDB" id="Q6D487"/>
<proteinExistence type="predicted"/>